<dbReference type="Proteomes" id="UP000799436">
    <property type="component" value="Unassembled WGS sequence"/>
</dbReference>
<feature type="domain" description="C2H2-type" evidence="11">
    <location>
        <begin position="107"/>
        <end position="137"/>
    </location>
</feature>
<evidence type="ECO:0000256" key="5">
    <source>
        <dbReference type="ARBA" id="ARBA00022833"/>
    </source>
</evidence>
<dbReference type="GO" id="GO:0000978">
    <property type="term" value="F:RNA polymerase II cis-regulatory region sequence-specific DNA binding"/>
    <property type="evidence" value="ECO:0007669"/>
    <property type="project" value="UniProtKB-ARBA"/>
</dbReference>
<feature type="region of interest" description="Disordered" evidence="10">
    <location>
        <begin position="335"/>
        <end position="360"/>
    </location>
</feature>
<dbReference type="InterPro" id="IPR013087">
    <property type="entry name" value="Znf_C2H2_type"/>
</dbReference>
<gene>
    <name evidence="12" type="ORF">EJ03DRAFT_258313</name>
</gene>
<feature type="domain" description="C2H2-type" evidence="11">
    <location>
        <begin position="11"/>
        <end position="40"/>
    </location>
</feature>
<feature type="non-terminal residue" evidence="12">
    <location>
        <position position="415"/>
    </location>
</feature>
<organism evidence="12 13">
    <name type="scientific">Teratosphaeria nubilosa</name>
    <dbReference type="NCBI Taxonomy" id="161662"/>
    <lineage>
        <taxon>Eukaryota</taxon>
        <taxon>Fungi</taxon>
        <taxon>Dikarya</taxon>
        <taxon>Ascomycota</taxon>
        <taxon>Pezizomycotina</taxon>
        <taxon>Dothideomycetes</taxon>
        <taxon>Dothideomycetidae</taxon>
        <taxon>Mycosphaerellales</taxon>
        <taxon>Teratosphaeriaceae</taxon>
        <taxon>Teratosphaeria</taxon>
    </lineage>
</organism>
<dbReference type="GO" id="GO:0000981">
    <property type="term" value="F:DNA-binding transcription factor activity, RNA polymerase II-specific"/>
    <property type="evidence" value="ECO:0007669"/>
    <property type="project" value="UniProtKB-ARBA"/>
</dbReference>
<feature type="domain" description="C2H2-type" evidence="11">
    <location>
        <begin position="138"/>
        <end position="177"/>
    </location>
</feature>
<name>A0A6G1LDS7_9PEZI</name>
<dbReference type="Pfam" id="PF00096">
    <property type="entry name" value="zf-C2H2"/>
    <property type="match status" value="4"/>
</dbReference>
<sequence>TSRSSKRPKKYVCEYAGCGKAFDRPVRLEVHTRSHTNDRPYTCEHGGCGKTFLRVEHLKRHMVDKHSHERSHVCTYDVGDGQQCGKTFTTGTRLRRHVAAHEAKEDLKCTEPGCGRVFRKMDTLQRHIRQDHLHEKAFKCDHVDVRADGQLIECNKAFSKAAQLKTHLALDHSGELYICDICTPPEEQLDGTSEDEDPRVGFPTYAELRDHLKTAHPPTCGECGKQCPTIRALKAHIDIEHSALSDRQQFPCDWPGCNRSFTKAGNLKVHHQTVHVKARNFVCGTTDVVTGNAKTQGWTGPGCGHAFSTKQSLEEHIRTQHLGLAGKLKPCRTNKPACLKKKKPNREPPSTMKPNNKDDSATALSLLTGAGYESRRPIACLVRGCAYRFFRDQHLAAHLEMHHGMEIDEVHEWMA</sequence>
<feature type="domain" description="C2H2-type" evidence="11">
    <location>
        <begin position="250"/>
        <end position="280"/>
    </location>
</feature>
<evidence type="ECO:0000256" key="9">
    <source>
        <dbReference type="PROSITE-ProRule" id="PRU00042"/>
    </source>
</evidence>
<evidence type="ECO:0000256" key="2">
    <source>
        <dbReference type="ARBA" id="ARBA00022723"/>
    </source>
</evidence>
<dbReference type="InterPro" id="IPR051061">
    <property type="entry name" value="Zinc_finger_trans_reg"/>
</dbReference>
<keyword evidence="3" id="KW-0677">Repeat</keyword>
<dbReference type="GO" id="GO:0008270">
    <property type="term" value="F:zinc ion binding"/>
    <property type="evidence" value="ECO:0007669"/>
    <property type="project" value="UniProtKB-KW"/>
</dbReference>
<keyword evidence="13" id="KW-1185">Reference proteome</keyword>
<evidence type="ECO:0000256" key="10">
    <source>
        <dbReference type="SAM" id="MobiDB-lite"/>
    </source>
</evidence>
<evidence type="ECO:0000313" key="13">
    <source>
        <dbReference type="Proteomes" id="UP000799436"/>
    </source>
</evidence>
<evidence type="ECO:0000256" key="7">
    <source>
        <dbReference type="ARBA" id="ARBA00023163"/>
    </source>
</evidence>
<dbReference type="OrthoDB" id="4748970at2759"/>
<evidence type="ECO:0000256" key="8">
    <source>
        <dbReference type="ARBA" id="ARBA00023242"/>
    </source>
</evidence>
<dbReference type="PROSITE" id="PS50157">
    <property type="entry name" value="ZINC_FINGER_C2H2_2"/>
    <property type="match status" value="6"/>
</dbReference>
<dbReference type="PANTHER" id="PTHR46179">
    <property type="entry name" value="ZINC FINGER PROTEIN"/>
    <property type="match status" value="1"/>
</dbReference>
<feature type="domain" description="C2H2-type" evidence="11">
    <location>
        <begin position="72"/>
        <end position="106"/>
    </location>
</feature>
<dbReference type="FunFam" id="3.30.160.60:FF:000125">
    <property type="entry name" value="Putative zinc finger protein 143"/>
    <property type="match status" value="2"/>
</dbReference>
<feature type="non-terminal residue" evidence="12">
    <location>
        <position position="1"/>
    </location>
</feature>
<evidence type="ECO:0000256" key="3">
    <source>
        <dbReference type="ARBA" id="ARBA00022737"/>
    </source>
</evidence>
<keyword evidence="7" id="KW-0804">Transcription</keyword>
<dbReference type="PANTHER" id="PTHR46179:SF13">
    <property type="entry name" value="C2H2-TYPE DOMAIN-CONTAINING PROTEIN"/>
    <property type="match status" value="1"/>
</dbReference>
<keyword evidence="6" id="KW-0805">Transcription regulation</keyword>
<dbReference type="AlphaFoldDB" id="A0A6G1LDS7"/>
<dbReference type="GO" id="GO:0005634">
    <property type="term" value="C:nucleus"/>
    <property type="evidence" value="ECO:0007669"/>
    <property type="project" value="UniProtKB-SubCell"/>
</dbReference>
<dbReference type="PROSITE" id="PS00028">
    <property type="entry name" value="ZINC_FINGER_C2H2_1"/>
    <property type="match status" value="5"/>
</dbReference>
<evidence type="ECO:0000256" key="4">
    <source>
        <dbReference type="ARBA" id="ARBA00022771"/>
    </source>
</evidence>
<evidence type="ECO:0000256" key="1">
    <source>
        <dbReference type="ARBA" id="ARBA00004123"/>
    </source>
</evidence>
<proteinExistence type="predicted"/>
<keyword evidence="2" id="KW-0479">Metal-binding</keyword>
<evidence type="ECO:0000313" key="12">
    <source>
        <dbReference type="EMBL" id="KAF2771047.1"/>
    </source>
</evidence>
<comment type="subcellular location">
    <subcellularLocation>
        <location evidence="1">Nucleus</location>
    </subcellularLocation>
</comment>
<keyword evidence="4 9" id="KW-0863">Zinc-finger</keyword>
<dbReference type="SMART" id="SM00355">
    <property type="entry name" value="ZnF_C2H2"/>
    <property type="match status" value="10"/>
</dbReference>
<accession>A0A6G1LDS7</accession>
<evidence type="ECO:0000256" key="6">
    <source>
        <dbReference type="ARBA" id="ARBA00023015"/>
    </source>
</evidence>
<reference evidence="12" key="1">
    <citation type="journal article" date="2020" name="Stud. Mycol.">
        <title>101 Dothideomycetes genomes: a test case for predicting lifestyles and emergence of pathogens.</title>
        <authorList>
            <person name="Haridas S."/>
            <person name="Albert R."/>
            <person name="Binder M."/>
            <person name="Bloem J."/>
            <person name="Labutti K."/>
            <person name="Salamov A."/>
            <person name="Andreopoulos B."/>
            <person name="Baker S."/>
            <person name="Barry K."/>
            <person name="Bills G."/>
            <person name="Bluhm B."/>
            <person name="Cannon C."/>
            <person name="Castanera R."/>
            <person name="Culley D."/>
            <person name="Daum C."/>
            <person name="Ezra D."/>
            <person name="Gonzalez J."/>
            <person name="Henrissat B."/>
            <person name="Kuo A."/>
            <person name="Liang C."/>
            <person name="Lipzen A."/>
            <person name="Lutzoni F."/>
            <person name="Magnuson J."/>
            <person name="Mondo S."/>
            <person name="Nolan M."/>
            <person name="Ohm R."/>
            <person name="Pangilinan J."/>
            <person name="Park H.-J."/>
            <person name="Ramirez L."/>
            <person name="Alfaro M."/>
            <person name="Sun H."/>
            <person name="Tritt A."/>
            <person name="Yoshinaga Y."/>
            <person name="Zwiers L.-H."/>
            <person name="Turgeon B."/>
            <person name="Goodwin S."/>
            <person name="Spatafora J."/>
            <person name="Crous P."/>
            <person name="Grigoriev I."/>
        </authorList>
    </citation>
    <scope>NUCLEOTIDE SEQUENCE</scope>
    <source>
        <strain evidence="12">CBS 116005</strain>
    </source>
</reference>
<feature type="domain" description="C2H2-type" evidence="11">
    <location>
        <begin position="41"/>
        <end position="71"/>
    </location>
</feature>
<keyword evidence="5" id="KW-0862">Zinc</keyword>
<dbReference type="InterPro" id="IPR036236">
    <property type="entry name" value="Znf_C2H2_sf"/>
</dbReference>
<dbReference type="EMBL" id="ML995821">
    <property type="protein sequence ID" value="KAF2771047.1"/>
    <property type="molecule type" value="Genomic_DNA"/>
</dbReference>
<dbReference type="Gene3D" id="3.30.160.60">
    <property type="entry name" value="Classic Zinc Finger"/>
    <property type="match status" value="7"/>
</dbReference>
<evidence type="ECO:0000259" key="11">
    <source>
        <dbReference type="PROSITE" id="PS50157"/>
    </source>
</evidence>
<dbReference type="SUPFAM" id="SSF57667">
    <property type="entry name" value="beta-beta-alpha zinc fingers"/>
    <property type="match status" value="3"/>
</dbReference>
<keyword evidence="8" id="KW-0539">Nucleus</keyword>
<protein>
    <recommendedName>
        <fullName evidence="11">C2H2-type domain-containing protein</fullName>
    </recommendedName>
</protein>